<dbReference type="InterPro" id="IPR037185">
    <property type="entry name" value="EmrE-like"/>
</dbReference>
<evidence type="ECO:0000313" key="5">
    <source>
        <dbReference type="Proteomes" id="UP000198847"/>
    </source>
</evidence>
<proteinExistence type="inferred from homology"/>
<dbReference type="OrthoDB" id="9799821at2"/>
<feature type="transmembrane region" description="Helical" evidence="2">
    <location>
        <begin position="150"/>
        <end position="170"/>
    </location>
</feature>
<feature type="domain" description="EamA" evidence="3">
    <location>
        <begin position="5"/>
        <end position="139"/>
    </location>
</feature>
<feature type="transmembrane region" description="Helical" evidence="2">
    <location>
        <begin position="281"/>
        <end position="298"/>
    </location>
</feature>
<evidence type="ECO:0000256" key="2">
    <source>
        <dbReference type="SAM" id="Phobius"/>
    </source>
</evidence>
<name>A0A1H8PQ00_9FIRM</name>
<feature type="transmembrane region" description="Helical" evidence="2">
    <location>
        <begin position="191"/>
        <end position="211"/>
    </location>
</feature>
<evidence type="ECO:0000256" key="1">
    <source>
        <dbReference type="ARBA" id="ARBA00007362"/>
    </source>
</evidence>
<feature type="transmembrane region" description="Helical" evidence="2">
    <location>
        <begin position="126"/>
        <end position="144"/>
    </location>
</feature>
<dbReference type="PANTHER" id="PTHR22911">
    <property type="entry name" value="ACYL-MALONYL CONDENSING ENZYME-RELATED"/>
    <property type="match status" value="1"/>
</dbReference>
<keyword evidence="2" id="KW-1133">Transmembrane helix</keyword>
<feature type="transmembrane region" description="Helical" evidence="2">
    <location>
        <begin position="66"/>
        <end position="86"/>
    </location>
</feature>
<feature type="transmembrane region" description="Helical" evidence="2">
    <location>
        <begin position="34"/>
        <end position="54"/>
    </location>
</feature>
<organism evidence="4 5">
    <name type="scientific">Propionispora vibrioides</name>
    <dbReference type="NCBI Taxonomy" id="112903"/>
    <lineage>
        <taxon>Bacteria</taxon>
        <taxon>Bacillati</taxon>
        <taxon>Bacillota</taxon>
        <taxon>Negativicutes</taxon>
        <taxon>Selenomonadales</taxon>
        <taxon>Sporomusaceae</taxon>
        <taxon>Propionispora</taxon>
    </lineage>
</organism>
<dbReference type="Pfam" id="PF00892">
    <property type="entry name" value="EamA"/>
    <property type="match status" value="2"/>
</dbReference>
<sequence>MKLHKGHIYLMLAFSLAGTSVVTGRSLTGALDSFAITITGLGLMLLCLFPFFAAKTLHTIRRLQKPDWAALFCQALFGIFLFRILLLTGLPLTSTAEAGILTGAAPAITALLAWFFLREPLSAKTALGILCTVTGIILLQNNHLTNAALVWQHTTGNLFVLGAAACESVFNVISRKQRRKDESAKLPIQPLIQTMLVAVAAGMLCLIPALWEKSLEALWSIGWQEWGALLWYGLVITALSFVCFYEGVKYCDAYTTAALSGLLPLTALLLAVLFWGEAMTYQQWLGGLLIVCSILLLADQKKSSTTADDFT</sequence>
<feature type="domain" description="EamA" evidence="3">
    <location>
        <begin position="155"/>
        <end position="297"/>
    </location>
</feature>
<dbReference type="AlphaFoldDB" id="A0A1H8PQ00"/>
<evidence type="ECO:0000313" key="4">
    <source>
        <dbReference type="EMBL" id="SEO43778.1"/>
    </source>
</evidence>
<protein>
    <submittedName>
        <fullName evidence="4">Uncharacterized membrane protein</fullName>
    </submittedName>
</protein>
<dbReference type="Proteomes" id="UP000198847">
    <property type="component" value="Unassembled WGS sequence"/>
</dbReference>
<feature type="transmembrane region" description="Helical" evidence="2">
    <location>
        <begin position="257"/>
        <end position="275"/>
    </location>
</feature>
<evidence type="ECO:0000259" key="3">
    <source>
        <dbReference type="Pfam" id="PF00892"/>
    </source>
</evidence>
<keyword evidence="5" id="KW-1185">Reference proteome</keyword>
<dbReference type="GO" id="GO:0016020">
    <property type="term" value="C:membrane"/>
    <property type="evidence" value="ECO:0007669"/>
    <property type="project" value="InterPro"/>
</dbReference>
<dbReference type="RefSeq" id="WP_091743761.1">
    <property type="nucleotide sequence ID" value="NZ_FODY01000002.1"/>
</dbReference>
<reference evidence="4 5" key="1">
    <citation type="submission" date="2016-10" db="EMBL/GenBank/DDBJ databases">
        <authorList>
            <person name="de Groot N.N."/>
        </authorList>
    </citation>
    <scope>NUCLEOTIDE SEQUENCE [LARGE SCALE GENOMIC DNA]</scope>
    <source>
        <strain evidence="4 5">DSM 13305</strain>
    </source>
</reference>
<keyword evidence="2" id="KW-0472">Membrane</keyword>
<dbReference type="Gene3D" id="1.10.3730.20">
    <property type="match status" value="2"/>
</dbReference>
<accession>A0A1H8PQ00</accession>
<feature type="transmembrane region" description="Helical" evidence="2">
    <location>
        <begin position="226"/>
        <end position="245"/>
    </location>
</feature>
<dbReference type="InterPro" id="IPR000620">
    <property type="entry name" value="EamA_dom"/>
</dbReference>
<keyword evidence="2" id="KW-0812">Transmembrane</keyword>
<gene>
    <name evidence="4" type="ORF">SAMN04490178_10241</name>
</gene>
<dbReference type="SUPFAM" id="SSF103481">
    <property type="entry name" value="Multidrug resistance efflux transporter EmrE"/>
    <property type="match status" value="2"/>
</dbReference>
<feature type="transmembrane region" description="Helical" evidence="2">
    <location>
        <begin position="98"/>
        <end position="117"/>
    </location>
</feature>
<dbReference type="EMBL" id="FODY01000002">
    <property type="protein sequence ID" value="SEO43778.1"/>
    <property type="molecule type" value="Genomic_DNA"/>
</dbReference>
<comment type="similarity">
    <text evidence="1">Belongs to the EamA transporter family.</text>
</comment>
<dbReference type="STRING" id="112903.SAMN04490178_10241"/>